<name>A0ACC3DSI7_9PEZI</name>
<evidence type="ECO:0000313" key="1">
    <source>
        <dbReference type="EMBL" id="KAK3079507.1"/>
    </source>
</evidence>
<protein>
    <submittedName>
        <fullName evidence="1">Uncharacterized protein</fullName>
    </submittedName>
</protein>
<proteinExistence type="predicted"/>
<organism evidence="1 2">
    <name type="scientific">Coniosporium uncinatum</name>
    <dbReference type="NCBI Taxonomy" id="93489"/>
    <lineage>
        <taxon>Eukaryota</taxon>
        <taxon>Fungi</taxon>
        <taxon>Dikarya</taxon>
        <taxon>Ascomycota</taxon>
        <taxon>Pezizomycotina</taxon>
        <taxon>Dothideomycetes</taxon>
        <taxon>Dothideomycetes incertae sedis</taxon>
        <taxon>Coniosporium</taxon>
    </lineage>
</organism>
<reference evidence="1" key="1">
    <citation type="submission" date="2024-09" db="EMBL/GenBank/DDBJ databases">
        <title>Black Yeasts Isolated from many extreme environments.</title>
        <authorList>
            <person name="Coleine C."/>
            <person name="Stajich J.E."/>
            <person name="Selbmann L."/>
        </authorList>
    </citation>
    <scope>NUCLEOTIDE SEQUENCE</scope>
    <source>
        <strain evidence="1">CCFEE 5737</strain>
    </source>
</reference>
<dbReference type="Proteomes" id="UP001186974">
    <property type="component" value="Unassembled WGS sequence"/>
</dbReference>
<comment type="caution">
    <text evidence="1">The sequence shown here is derived from an EMBL/GenBank/DDBJ whole genome shotgun (WGS) entry which is preliminary data.</text>
</comment>
<accession>A0ACC3DSI7</accession>
<keyword evidence="2" id="KW-1185">Reference proteome</keyword>
<gene>
    <name evidence="1" type="ORF">LTS18_004694</name>
</gene>
<dbReference type="EMBL" id="JAWDJW010001101">
    <property type="protein sequence ID" value="KAK3079507.1"/>
    <property type="molecule type" value="Genomic_DNA"/>
</dbReference>
<evidence type="ECO:0000313" key="2">
    <source>
        <dbReference type="Proteomes" id="UP001186974"/>
    </source>
</evidence>
<sequence>MSSPPGGFIPPSASILSPPPSSIASSTGGSFLPHPREHPLRRGGQKESAFTRFVDQGILQVQRRHAKREIEGEDALQELREHERELFPSQAAKDEVEGYKNFAEVGRDMERLLDVVWISGTPSLQIPYLLTIALLTANFLPSYPPAPKVMFRLLGKLDIAFASLLQGRNVETGDRLPGFETGRRVSGTEKVRIKSLVERTRVAVVEVMSSGEMEEDEEQGTDAEESELEDGMVVEMETDTENEQSRREKKLQDEVEDVGGWDMEVAKVYDRTVVELGDTIGGTPIGIITDD</sequence>